<dbReference type="EMBL" id="JH658421">
    <property type="protein sequence ID" value="EXK81813.1"/>
    <property type="molecule type" value="Genomic_DNA"/>
</dbReference>
<dbReference type="Proteomes" id="UP000030663">
    <property type="component" value="Unassembled WGS sequence"/>
</dbReference>
<dbReference type="HOGENOM" id="CLU_3377178_0_0_1"/>
<gene>
    <name evidence="1" type="ORF">FOQG_13795</name>
</gene>
<name>X0BSB8_FUSOX</name>
<dbReference type="AlphaFoldDB" id="X0BSB8"/>
<sequence>MSERTAFANESTTLIKPEIPGFGFTWHYHKSRGH</sequence>
<evidence type="ECO:0000313" key="1">
    <source>
        <dbReference type="EMBL" id="EXK81813.1"/>
    </source>
</evidence>
<evidence type="ECO:0000313" key="2">
    <source>
        <dbReference type="Proteomes" id="UP000030663"/>
    </source>
</evidence>
<proteinExistence type="predicted"/>
<protein>
    <submittedName>
        <fullName evidence="1">Uncharacterized protein</fullName>
    </submittedName>
</protein>
<accession>X0BSB8</accession>
<organism evidence="1 2">
    <name type="scientific">Fusarium oxysporum f. sp. raphani 54005</name>
    <dbReference type="NCBI Taxonomy" id="1089458"/>
    <lineage>
        <taxon>Eukaryota</taxon>
        <taxon>Fungi</taxon>
        <taxon>Dikarya</taxon>
        <taxon>Ascomycota</taxon>
        <taxon>Pezizomycotina</taxon>
        <taxon>Sordariomycetes</taxon>
        <taxon>Hypocreomycetidae</taxon>
        <taxon>Hypocreales</taxon>
        <taxon>Nectriaceae</taxon>
        <taxon>Fusarium</taxon>
        <taxon>Fusarium oxysporum species complex</taxon>
    </lineage>
</organism>
<reference evidence="1 2" key="1">
    <citation type="submission" date="2011-11" db="EMBL/GenBank/DDBJ databases">
        <title>The Genome Sequence of Fusarium oxysporum PHW815.</title>
        <authorList>
            <consortium name="The Broad Institute Genome Sequencing Platform"/>
            <person name="Ma L.-J."/>
            <person name="Gale L.R."/>
            <person name="Schwartz D.C."/>
            <person name="Zhou S."/>
            <person name="Corby-Kistler H."/>
            <person name="Young S.K."/>
            <person name="Zeng Q."/>
            <person name="Gargeya S."/>
            <person name="Fitzgerald M."/>
            <person name="Haas B."/>
            <person name="Abouelleil A."/>
            <person name="Alvarado L."/>
            <person name="Arachchi H.M."/>
            <person name="Berlin A."/>
            <person name="Brown A."/>
            <person name="Chapman S.B."/>
            <person name="Chen Z."/>
            <person name="Dunbar C."/>
            <person name="Freedman E."/>
            <person name="Gearin G."/>
            <person name="Goldberg J."/>
            <person name="Griggs A."/>
            <person name="Gujja S."/>
            <person name="Heiman D."/>
            <person name="Howarth C."/>
            <person name="Larson L."/>
            <person name="Lui A."/>
            <person name="MacDonald P.J.P."/>
            <person name="Montmayeur A."/>
            <person name="Murphy C."/>
            <person name="Neiman D."/>
            <person name="Pearson M."/>
            <person name="Priest M."/>
            <person name="Roberts A."/>
            <person name="Saif S."/>
            <person name="Shea T."/>
            <person name="Shenoy N."/>
            <person name="Sisk P."/>
            <person name="Stolte C."/>
            <person name="Sykes S."/>
            <person name="Wortman J."/>
            <person name="Nusbaum C."/>
            <person name="Birren B."/>
        </authorList>
    </citation>
    <scope>NUCLEOTIDE SEQUENCE [LARGE SCALE GENOMIC DNA]</scope>
    <source>
        <strain evidence="1 2">54005</strain>
    </source>
</reference>
<keyword evidence="2" id="KW-1185">Reference proteome</keyword>